<sequence length="251" mass="28811">MFYCPWAHLNREMAEGRYRIIQYKKGDVNGDKIADGVYLIGKKPFGEESPFYDHITLVIRDGKDNRLYYIELEDNSGYDPTIFLGDFTGDGINDIFITINSGGSGGFTYNYLYSFVGNQPRKLFDYEDFNKSYEYEVTYKDNYKVEVLSKTLNKQFIIDISNKPQDYLNEIYDKNGKLIKEIKGDVIGVGNIYPIDFDGDGVYELFALQRIIGRFNADTLGLVQTSLKWDGNKFIPFNQYVGIFGATIALI</sequence>
<keyword evidence="2" id="KW-1185">Reference proteome</keyword>
<evidence type="ECO:0000313" key="1">
    <source>
        <dbReference type="EMBL" id="MBU5484684.1"/>
    </source>
</evidence>
<accession>A0ABS6EHJ4</accession>
<dbReference type="RefSeq" id="WP_216439145.1">
    <property type="nucleotide sequence ID" value="NZ_JAHLQF010000002.1"/>
</dbReference>
<dbReference type="Proteomes" id="UP000726170">
    <property type="component" value="Unassembled WGS sequence"/>
</dbReference>
<name>A0ABS6EHJ4_9CLOT</name>
<dbReference type="EMBL" id="JAHLQF010000002">
    <property type="protein sequence ID" value="MBU5484684.1"/>
    <property type="molecule type" value="Genomic_DNA"/>
</dbReference>
<comment type="caution">
    <text evidence="1">The sequence shown here is derived from an EMBL/GenBank/DDBJ whole genome shotgun (WGS) entry which is preliminary data.</text>
</comment>
<protein>
    <submittedName>
        <fullName evidence="1">VCBS repeat-containing protein</fullName>
    </submittedName>
</protein>
<organism evidence="1 2">
    <name type="scientific">Clostridium mobile</name>
    <dbReference type="NCBI Taxonomy" id="2841512"/>
    <lineage>
        <taxon>Bacteria</taxon>
        <taxon>Bacillati</taxon>
        <taxon>Bacillota</taxon>
        <taxon>Clostridia</taxon>
        <taxon>Eubacteriales</taxon>
        <taxon>Clostridiaceae</taxon>
        <taxon>Clostridium</taxon>
    </lineage>
</organism>
<evidence type="ECO:0000313" key="2">
    <source>
        <dbReference type="Proteomes" id="UP000726170"/>
    </source>
</evidence>
<proteinExistence type="predicted"/>
<gene>
    <name evidence="1" type="ORF">KQI86_10100</name>
</gene>
<reference evidence="1 2" key="1">
    <citation type="submission" date="2021-06" db="EMBL/GenBank/DDBJ databases">
        <authorList>
            <person name="Sun Q."/>
            <person name="Li D."/>
        </authorList>
    </citation>
    <scope>NUCLEOTIDE SEQUENCE [LARGE SCALE GENOMIC DNA]</scope>
    <source>
        <strain evidence="1 2">MSJ-11</strain>
    </source>
</reference>